<feature type="domain" description="Helicase HerA-like C-terminal" evidence="1">
    <location>
        <begin position="21"/>
        <end position="74"/>
    </location>
</feature>
<protein>
    <recommendedName>
        <fullName evidence="5">TraD/TraG TraM recognition site domain-containing protein</fullName>
    </recommendedName>
</protein>
<evidence type="ECO:0000259" key="1">
    <source>
        <dbReference type="Pfam" id="PF05872"/>
    </source>
</evidence>
<organism evidence="3 4">
    <name type="scientific">Ammoniphilus oxalaticus</name>
    <dbReference type="NCBI Taxonomy" id="66863"/>
    <lineage>
        <taxon>Bacteria</taxon>
        <taxon>Bacillati</taxon>
        <taxon>Bacillota</taxon>
        <taxon>Bacilli</taxon>
        <taxon>Bacillales</taxon>
        <taxon>Paenibacillaceae</taxon>
        <taxon>Aneurinibacillus group</taxon>
        <taxon>Ammoniphilus</taxon>
    </lineage>
</organism>
<dbReference type="PANTHER" id="PTHR30121:SF6">
    <property type="entry name" value="SLR6007 PROTEIN"/>
    <property type="match status" value="1"/>
</dbReference>
<name>A0A419SFT2_9BACL</name>
<dbReference type="PANTHER" id="PTHR30121">
    <property type="entry name" value="UNCHARACTERIZED PROTEIN YJGR-RELATED"/>
    <property type="match status" value="1"/>
</dbReference>
<dbReference type="AlphaFoldDB" id="A0A419SFT2"/>
<evidence type="ECO:0000313" key="4">
    <source>
        <dbReference type="Proteomes" id="UP000284219"/>
    </source>
</evidence>
<comment type="caution">
    <text evidence="3">The sequence shown here is derived from an EMBL/GenBank/DDBJ whole genome shotgun (WGS) entry which is preliminary data.</text>
</comment>
<dbReference type="Gene3D" id="3.40.50.300">
    <property type="entry name" value="P-loop containing nucleotide triphosphate hydrolases"/>
    <property type="match status" value="2"/>
</dbReference>
<keyword evidence="4" id="KW-1185">Reference proteome</keyword>
<dbReference type="InterPro" id="IPR027417">
    <property type="entry name" value="P-loop_NTPase"/>
</dbReference>
<dbReference type="InterPro" id="IPR032689">
    <property type="entry name" value="TraG-D_C"/>
</dbReference>
<dbReference type="SUPFAM" id="SSF52540">
    <property type="entry name" value="P-loop containing nucleoside triphosphate hydrolases"/>
    <property type="match status" value="1"/>
</dbReference>
<dbReference type="RefSeq" id="WP_120190113.1">
    <property type="nucleotide sequence ID" value="NZ_MCHY01000009.1"/>
</dbReference>
<accession>A0A419SFT2</accession>
<dbReference type="CDD" id="cd01127">
    <property type="entry name" value="TrwB_TraG_TraD_VirD4"/>
    <property type="match status" value="2"/>
</dbReference>
<proteinExistence type="predicted"/>
<dbReference type="Pfam" id="PF12696">
    <property type="entry name" value="TraG-D_C"/>
    <property type="match status" value="1"/>
</dbReference>
<sequence length="417" mass="46409">MAYKQIETHPQNGVIMGTNSTNQESCIISDSEFNQHALVLGTTGSGKTVTIMNIAESAISRRLPFIYVDGKGDLDLAKKIERLATQHDRPFYLFSMVGPSMKYNPLATGGFTELKDKLMSLGDWTEEHDKNLAEHYLQTVFKVFELSGIKPTLTKIGEYLDPDDLVILSRSIADYDERGKVMDSLNKSKIGQPLGLAARIATITESEIGHLFDIDKDDPDDEVIDLDRAARENAVVFFSLQPLAFPEYANQIGKLIITDLKGMAAQQFTRETDQKIYTIFDEFSIFAGDQIVNLINQGRSAGIHAILSSQSISDIDKVGGTSLIGQVLSNCNVYIIQRQNSPSDAETLAEVIGKKDELQVTAHLSKQGETERGSIRSTKEFIYHPDTLKRLEQGEAVVVKKQNFSVQKIMVRYQEGF</sequence>
<evidence type="ECO:0000259" key="2">
    <source>
        <dbReference type="Pfam" id="PF12696"/>
    </source>
</evidence>
<dbReference type="InterPro" id="IPR051162">
    <property type="entry name" value="T4SS_component"/>
</dbReference>
<evidence type="ECO:0008006" key="5">
    <source>
        <dbReference type="Google" id="ProtNLM"/>
    </source>
</evidence>
<dbReference type="InterPro" id="IPR033186">
    <property type="entry name" value="HerA_C"/>
</dbReference>
<reference evidence="3 4" key="1">
    <citation type="submission" date="2016-08" db="EMBL/GenBank/DDBJ databases">
        <title>Novel Firmicute Genomes.</title>
        <authorList>
            <person name="Poppleton D.I."/>
            <person name="Gribaldo S."/>
        </authorList>
    </citation>
    <scope>NUCLEOTIDE SEQUENCE [LARGE SCALE GENOMIC DNA]</scope>
    <source>
        <strain evidence="3 4">RAOx-1</strain>
    </source>
</reference>
<evidence type="ECO:0000313" key="3">
    <source>
        <dbReference type="EMBL" id="RKD22637.1"/>
    </source>
</evidence>
<dbReference type="EMBL" id="MCHY01000009">
    <property type="protein sequence ID" value="RKD22637.1"/>
    <property type="molecule type" value="Genomic_DNA"/>
</dbReference>
<gene>
    <name evidence="3" type="ORF">BEP19_10270</name>
</gene>
<dbReference type="Proteomes" id="UP000284219">
    <property type="component" value="Unassembled WGS sequence"/>
</dbReference>
<dbReference type="OrthoDB" id="2253400at2"/>
<dbReference type="Pfam" id="PF05872">
    <property type="entry name" value="HerA_C"/>
    <property type="match status" value="1"/>
</dbReference>
<feature type="domain" description="TraD/TraG TraM recognition site" evidence="2">
    <location>
        <begin position="277"/>
        <end position="392"/>
    </location>
</feature>